<dbReference type="EMBL" id="ADBV01012666">
    <property type="protein sequence ID" value="EJW74213.1"/>
    <property type="molecule type" value="Genomic_DNA"/>
</dbReference>
<evidence type="ECO:0000313" key="2">
    <source>
        <dbReference type="Proteomes" id="UP000004810"/>
    </source>
</evidence>
<reference evidence="2" key="1">
    <citation type="submission" date="2012-08" db="EMBL/GenBank/DDBJ databases">
        <title>The Genome Sequence of Wuchereria bancrofti.</title>
        <authorList>
            <person name="Nutman T.B."/>
            <person name="Fink D.L."/>
            <person name="Russ C."/>
            <person name="Young S."/>
            <person name="Zeng Q."/>
            <person name="Koehrsen M."/>
            <person name="Alvarado L."/>
            <person name="Berlin A."/>
            <person name="Chapman S.B."/>
            <person name="Chen Z."/>
            <person name="Freedman E."/>
            <person name="Gellesch M."/>
            <person name="Goldberg J."/>
            <person name="Griggs A."/>
            <person name="Gujja S."/>
            <person name="Heilman E.R."/>
            <person name="Heiman D."/>
            <person name="Hepburn T."/>
            <person name="Howarth C."/>
            <person name="Jen D."/>
            <person name="Larson L."/>
            <person name="Lewis B."/>
            <person name="Mehta T."/>
            <person name="Park D."/>
            <person name="Pearson M."/>
            <person name="Roberts A."/>
            <person name="Saif S."/>
            <person name="Shea T."/>
            <person name="Shenoy N."/>
            <person name="Sisk P."/>
            <person name="Stolte C."/>
            <person name="Sykes S."/>
            <person name="Walk T."/>
            <person name="White J."/>
            <person name="Yandava C."/>
            <person name="Haas B."/>
            <person name="Henn M.R."/>
            <person name="Nusbaum C."/>
            <person name="Birren B."/>
        </authorList>
    </citation>
    <scope>NUCLEOTIDE SEQUENCE [LARGE SCALE GENOMIC DNA]</scope>
    <source>
        <strain evidence="2">NA</strain>
    </source>
</reference>
<feature type="non-terminal residue" evidence="1">
    <location>
        <position position="1"/>
    </location>
</feature>
<evidence type="ECO:0000313" key="1">
    <source>
        <dbReference type="EMBL" id="EJW74213.1"/>
    </source>
</evidence>
<gene>
    <name evidence="1" type="ORF">WUBG_14876</name>
</gene>
<name>J9DWY2_WUCBA</name>
<dbReference type="AlphaFoldDB" id="J9DWY2"/>
<dbReference type="Proteomes" id="UP000004810">
    <property type="component" value="Unassembled WGS sequence"/>
</dbReference>
<accession>J9DWY2</accession>
<protein>
    <submittedName>
        <fullName evidence="1">Uncharacterized protein</fullName>
    </submittedName>
</protein>
<comment type="caution">
    <text evidence="1">The sequence shown here is derived from an EMBL/GenBank/DDBJ whole genome shotgun (WGS) entry which is preliminary data.</text>
</comment>
<sequence>SYRAFSSTNAMIDMLARVQRMCEITKRIDSGTGMIKKYERNIQLGNRSDTDLNQRLSSCCFRFASFNRSSNIQQQTYELVYPK</sequence>
<organism evidence="1 2">
    <name type="scientific">Wuchereria bancrofti</name>
    <dbReference type="NCBI Taxonomy" id="6293"/>
    <lineage>
        <taxon>Eukaryota</taxon>
        <taxon>Metazoa</taxon>
        <taxon>Ecdysozoa</taxon>
        <taxon>Nematoda</taxon>
        <taxon>Chromadorea</taxon>
        <taxon>Rhabditida</taxon>
        <taxon>Spirurina</taxon>
        <taxon>Spiruromorpha</taxon>
        <taxon>Filarioidea</taxon>
        <taxon>Onchocercidae</taxon>
        <taxon>Wuchereria</taxon>
    </lineage>
</organism>
<proteinExistence type="predicted"/>